<evidence type="ECO:0000313" key="2">
    <source>
        <dbReference type="EMBL" id="GFO04294.1"/>
    </source>
</evidence>
<protein>
    <submittedName>
        <fullName evidence="2">Uncharacterized protein</fullName>
    </submittedName>
</protein>
<accession>A0AAV4A9F0</accession>
<dbReference type="EMBL" id="BLXT01003738">
    <property type="protein sequence ID" value="GFO04294.1"/>
    <property type="molecule type" value="Genomic_DNA"/>
</dbReference>
<feature type="region of interest" description="Disordered" evidence="1">
    <location>
        <begin position="306"/>
        <end position="342"/>
    </location>
</feature>
<dbReference type="AlphaFoldDB" id="A0AAV4A9F0"/>
<feature type="compositionally biased region" description="Polar residues" evidence="1">
    <location>
        <begin position="497"/>
        <end position="506"/>
    </location>
</feature>
<evidence type="ECO:0000256" key="1">
    <source>
        <dbReference type="SAM" id="MobiDB-lite"/>
    </source>
</evidence>
<feature type="compositionally biased region" description="Basic and acidic residues" evidence="1">
    <location>
        <begin position="718"/>
        <end position="732"/>
    </location>
</feature>
<feature type="compositionally biased region" description="Polar residues" evidence="1">
    <location>
        <begin position="513"/>
        <end position="529"/>
    </location>
</feature>
<feature type="region of interest" description="Disordered" evidence="1">
    <location>
        <begin position="487"/>
        <end position="529"/>
    </location>
</feature>
<gene>
    <name evidence="2" type="ORF">PoB_003079900</name>
</gene>
<name>A0AAV4A9F0_9GAST</name>
<feature type="compositionally biased region" description="Acidic residues" evidence="1">
    <location>
        <begin position="690"/>
        <end position="701"/>
    </location>
</feature>
<reference evidence="2 3" key="1">
    <citation type="journal article" date="2021" name="Elife">
        <title>Chloroplast acquisition without the gene transfer in kleptoplastic sea slugs, Plakobranchus ocellatus.</title>
        <authorList>
            <person name="Maeda T."/>
            <person name="Takahashi S."/>
            <person name="Yoshida T."/>
            <person name="Shimamura S."/>
            <person name="Takaki Y."/>
            <person name="Nagai Y."/>
            <person name="Toyoda A."/>
            <person name="Suzuki Y."/>
            <person name="Arimoto A."/>
            <person name="Ishii H."/>
            <person name="Satoh N."/>
            <person name="Nishiyama T."/>
            <person name="Hasebe M."/>
            <person name="Maruyama T."/>
            <person name="Minagawa J."/>
            <person name="Obokata J."/>
            <person name="Shigenobu S."/>
        </authorList>
    </citation>
    <scope>NUCLEOTIDE SEQUENCE [LARGE SCALE GENOMIC DNA]</scope>
</reference>
<feature type="region of interest" description="Disordered" evidence="1">
    <location>
        <begin position="677"/>
        <end position="732"/>
    </location>
</feature>
<keyword evidence="3" id="KW-1185">Reference proteome</keyword>
<comment type="caution">
    <text evidence="2">The sequence shown here is derived from an EMBL/GenBank/DDBJ whole genome shotgun (WGS) entry which is preliminary data.</text>
</comment>
<evidence type="ECO:0000313" key="3">
    <source>
        <dbReference type="Proteomes" id="UP000735302"/>
    </source>
</evidence>
<proteinExistence type="predicted"/>
<feature type="region of interest" description="Disordered" evidence="1">
    <location>
        <begin position="1"/>
        <end position="31"/>
    </location>
</feature>
<feature type="compositionally biased region" description="Basic residues" evidence="1">
    <location>
        <begin position="332"/>
        <end position="341"/>
    </location>
</feature>
<dbReference type="Proteomes" id="UP000735302">
    <property type="component" value="Unassembled WGS sequence"/>
</dbReference>
<feature type="region of interest" description="Disordered" evidence="1">
    <location>
        <begin position="378"/>
        <end position="399"/>
    </location>
</feature>
<organism evidence="2 3">
    <name type="scientific">Plakobranchus ocellatus</name>
    <dbReference type="NCBI Taxonomy" id="259542"/>
    <lineage>
        <taxon>Eukaryota</taxon>
        <taxon>Metazoa</taxon>
        <taxon>Spiralia</taxon>
        <taxon>Lophotrochozoa</taxon>
        <taxon>Mollusca</taxon>
        <taxon>Gastropoda</taxon>
        <taxon>Heterobranchia</taxon>
        <taxon>Euthyneura</taxon>
        <taxon>Panpulmonata</taxon>
        <taxon>Sacoglossa</taxon>
        <taxon>Placobranchoidea</taxon>
        <taxon>Plakobranchidae</taxon>
        <taxon>Plakobranchus</taxon>
    </lineage>
</organism>
<sequence>MAPQNRTRPAITPDPYSRLLHSLSPQTPFPARSSRYLEPLSIYTIFERLVSPPRGVSSRLRHTYHQPRPAVQSQTFNAPFCIDSNLPRPIPDMQSEADSDPICVDPHLPQPIPDMQSEADSDPICVDSHLPQPIPDMQSKADSDPIWIDSHLPRPIPDMQSEADSDSICIDSHLPRPIPDMQSEADNMQSEADSDPISIDFHLPQSIPDMQSEAVNDSICIRYPFLQATPVVRPRLNIDPHWLQQNAIPHGRLRMFVDTDWVQRVHFDENPLLSSTASAYSQQSEYPHLSQPLTQYQIRRCRGRNHQHHRHHLTTEQSQHHRHHLTSEQSQHHRSHSRGVRNHPYEEVIIQNQWGDQQDASAMHSDFHRHRRNHRHCHRYGDHHQSGQSQSDNWQGPLDLSAHTDLNHWRDQQDASAMHSDFHRHRRNHSYRHRYGDHHQSGQSQSNYWQGPLDLSAHTDLDCLRDQQDASAMHSDFNCHRRNYRHCHRHGDHHQSGRAQSQSDNWQEPLDQSAHTELGISSSTNGDVFQQPSTIHEYMYLSQQPITTHGDLSRQPSTIHEYMYLSQQPITTHGDLFRQPSTIHEYMYLSQQPSTTHGDLSQQPSATYGDMSQQPSATYGDMSQQPSIYSGVPENEENLSLHGSATMMRLPDYRASSDPRALLGQFELLQEAMPTHQRVNSIEPDYAFNSDDENSDDENDDDRTAVMPLPDYGVSSDPHAHQFERHQEADTS</sequence>